<dbReference type="Gene3D" id="3.40.50.1820">
    <property type="entry name" value="alpha/beta hydrolase"/>
    <property type="match status" value="1"/>
</dbReference>
<dbReference type="InterPro" id="IPR000073">
    <property type="entry name" value="AB_hydrolase_1"/>
</dbReference>
<dbReference type="GO" id="GO:0003824">
    <property type="term" value="F:catalytic activity"/>
    <property type="evidence" value="ECO:0007669"/>
    <property type="project" value="UniProtKB-ARBA"/>
</dbReference>
<protein>
    <submittedName>
        <fullName evidence="2">Esterase</fullName>
    </submittedName>
</protein>
<keyword evidence="2" id="KW-0614">Plasmid</keyword>
<name>A0A076F4W3_RHOOP</name>
<dbReference type="Proteomes" id="UP000028488">
    <property type="component" value="Plasmid pPDG1"/>
</dbReference>
<sequence length="243" mass="26618">MSATFVLVHGACHAGWSWRPVAGHLRAQGHRVYMPTLPGLGAEDTKAGIHLADTIEYLVDYVEKRDLTDIVLVGHSWGGFPVSGASVRLATRISRLVYWSAFVPRTGESLIDLCPPAYGDMFRASAAASTDNSVTFPFEVFCAAFMQDATPETQRIVYPLLESQPFHTMNESLDLDEWERLQLPSTYVLSKDDLALPPGEFGWAPRFTERLPGAPVIYTPGSHESQLTQPEPLATALVEAATG</sequence>
<proteinExistence type="predicted"/>
<dbReference type="SUPFAM" id="SSF53474">
    <property type="entry name" value="alpha/beta-Hydrolases"/>
    <property type="match status" value="1"/>
</dbReference>
<dbReference type="AlphaFoldDB" id="A0A076F4W3"/>
<dbReference type="InterPro" id="IPR052897">
    <property type="entry name" value="Sec-Metab_Biosynth_Hydrolase"/>
</dbReference>
<evidence type="ECO:0000313" key="3">
    <source>
        <dbReference type="Proteomes" id="UP000028488"/>
    </source>
</evidence>
<dbReference type="RefSeq" id="WP_128642881.1">
    <property type="nucleotide sequence ID" value="NZ_CP008948.1"/>
</dbReference>
<dbReference type="Pfam" id="PF12697">
    <property type="entry name" value="Abhydrolase_6"/>
    <property type="match status" value="1"/>
</dbReference>
<accession>A0A076F4W3</accession>
<dbReference type="InterPro" id="IPR029058">
    <property type="entry name" value="AB_hydrolase_fold"/>
</dbReference>
<geneLocation type="plasmid" evidence="2 3">
    <name>pPDG1</name>
</geneLocation>
<organism evidence="2 3">
    <name type="scientific">Rhodococcus opacus</name>
    <name type="common">Nocardia opaca</name>
    <dbReference type="NCBI Taxonomy" id="37919"/>
    <lineage>
        <taxon>Bacteria</taxon>
        <taxon>Bacillati</taxon>
        <taxon>Actinomycetota</taxon>
        <taxon>Actinomycetes</taxon>
        <taxon>Mycobacteriales</taxon>
        <taxon>Nocardiaceae</taxon>
        <taxon>Rhodococcus</taxon>
    </lineage>
</organism>
<dbReference type="PANTHER" id="PTHR37017:SF11">
    <property type="entry name" value="ESTERASE_LIPASE_THIOESTERASE DOMAIN-CONTAINING PROTEIN"/>
    <property type="match status" value="1"/>
</dbReference>
<reference evidence="2 3" key="1">
    <citation type="submission" date="2014-07" db="EMBL/GenBank/DDBJ databases">
        <title>Genome Sequence of Rhodococcus opacus Strain R7, a Biodegrader of Mono- and Polycyclic Aromatic Hydrocarbons.</title>
        <authorList>
            <person name="Di Gennaro P."/>
            <person name="Zampolli J."/>
            <person name="Presti I."/>
            <person name="Cappelletti M."/>
            <person name="D'Ursi P."/>
            <person name="Orro A."/>
            <person name="Mezzelani A."/>
            <person name="Milanesi L."/>
        </authorList>
    </citation>
    <scope>NUCLEOTIDE SEQUENCE [LARGE SCALE GENOMIC DNA]</scope>
    <source>
        <strain evidence="2 3">R7</strain>
        <plasmid evidence="2">pPDG1</plasmid>
    </source>
</reference>
<gene>
    <name evidence="2" type="ORF">EP51_42030</name>
</gene>
<dbReference type="EMBL" id="CP008948">
    <property type="protein sequence ID" value="AII10774.1"/>
    <property type="molecule type" value="Genomic_DNA"/>
</dbReference>
<evidence type="ECO:0000259" key="1">
    <source>
        <dbReference type="Pfam" id="PF12697"/>
    </source>
</evidence>
<feature type="domain" description="AB hydrolase-1" evidence="1">
    <location>
        <begin position="5"/>
        <end position="235"/>
    </location>
</feature>
<evidence type="ECO:0000313" key="2">
    <source>
        <dbReference type="EMBL" id="AII10774.1"/>
    </source>
</evidence>
<dbReference type="PANTHER" id="PTHR37017">
    <property type="entry name" value="AB HYDROLASE-1 DOMAIN-CONTAINING PROTEIN-RELATED"/>
    <property type="match status" value="1"/>
</dbReference>